<dbReference type="AlphaFoldDB" id="A0A6H0XXU0"/>
<keyword evidence="2" id="KW-0812">Transmembrane</keyword>
<evidence type="ECO:0000313" key="4">
    <source>
        <dbReference type="Proteomes" id="UP000503462"/>
    </source>
</evidence>
<evidence type="ECO:0000256" key="2">
    <source>
        <dbReference type="SAM" id="Phobius"/>
    </source>
</evidence>
<feature type="compositionally biased region" description="Polar residues" evidence="1">
    <location>
        <begin position="127"/>
        <end position="136"/>
    </location>
</feature>
<protein>
    <recommendedName>
        <fullName evidence="5">Fucose-specific lectin</fullName>
    </recommendedName>
</protein>
<keyword evidence="4" id="KW-1185">Reference proteome</keyword>
<evidence type="ECO:0000256" key="1">
    <source>
        <dbReference type="SAM" id="MobiDB-lite"/>
    </source>
</evidence>
<reference evidence="3 4" key="1">
    <citation type="journal article" date="2016" name="Sci. Rep.">
        <title>Peltaster fructicola genome reveals evolution from an invasive phytopathogen to an ectophytic parasite.</title>
        <authorList>
            <person name="Xu C."/>
            <person name="Chen H."/>
            <person name="Gleason M.L."/>
            <person name="Xu J.R."/>
            <person name="Liu H."/>
            <person name="Zhang R."/>
            <person name="Sun G."/>
        </authorList>
    </citation>
    <scope>NUCLEOTIDE SEQUENCE [LARGE SCALE GENOMIC DNA]</scope>
    <source>
        <strain evidence="3 4">LNHT1506</strain>
    </source>
</reference>
<accession>A0A6H0XXU0</accession>
<dbReference type="Gene3D" id="2.120.10.70">
    <property type="entry name" value="Fucose-specific lectin"/>
    <property type="match status" value="1"/>
</dbReference>
<sequence>MSSSKASGSDGPEVVHYDHSAPEAIEAQNVVTSAGATSWRASHQDLPEAVVLPEQPMQNLGLYYPSHSVSSSVDEQHYKRELLSQDTPYPPKRRKRPWIWILVAALLVLLAAGGIAGGVVAMQKANTNTSNDSSKNASPATAAGSPSSTVSRTNSSPTPSLAIAGSPLAATSFVDNGKNYRILAFVNAEDQVVVTNTTGDGKWSTPTEVATGDTVLPSSPALTICADTKVLKGLRLYYASHNNYVQEVAFDLGNRTWSMLSPLHEASPKSGVACTIQNGINHLYYRKNHAVVQWRKNYADVDPKWDSYQASSQNYTVDISSDIEVTTDGAGTDYIFYVTSKPVNGLWRSSYDAASQAFINYVNLTQVSPKSRFAAAPVGSGSNSDILLLSQAIGTNDISWGTTSSADGLRGKGGVVV</sequence>
<dbReference type="SUPFAM" id="SSF89372">
    <property type="entry name" value="Fucose-specific lectin"/>
    <property type="match status" value="1"/>
</dbReference>
<keyword evidence="2" id="KW-0472">Membrane</keyword>
<organism evidence="3 4">
    <name type="scientific">Peltaster fructicola</name>
    <dbReference type="NCBI Taxonomy" id="286661"/>
    <lineage>
        <taxon>Eukaryota</taxon>
        <taxon>Fungi</taxon>
        <taxon>Dikarya</taxon>
        <taxon>Ascomycota</taxon>
        <taxon>Pezizomycotina</taxon>
        <taxon>Dothideomycetes</taxon>
        <taxon>Dothideomycetes incertae sedis</taxon>
        <taxon>Peltaster</taxon>
    </lineage>
</organism>
<name>A0A6H0XXU0_9PEZI</name>
<dbReference type="OrthoDB" id="3649435at2759"/>
<proteinExistence type="predicted"/>
<evidence type="ECO:0008006" key="5">
    <source>
        <dbReference type="Google" id="ProtNLM"/>
    </source>
</evidence>
<feature type="region of interest" description="Disordered" evidence="1">
    <location>
        <begin position="1"/>
        <end position="20"/>
    </location>
</feature>
<feature type="compositionally biased region" description="Low complexity" evidence="1">
    <location>
        <begin position="137"/>
        <end position="160"/>
    </location>
</feature>
<keyword evidence="2" id="KW-1133">Transmembrane helix</keyword>
<dbReference type="Proteomes" id="UP000503462">
    <property type="component" value="Chromosome 3"/>
</dbReference>
<gene>
    <name evidence="3" type="ORF">AMS68_004956</name>
</gene>
<feature type="region of interest" description="Disordered" evidence="1">
    <location>
        <begin position="127"/>
        <end position="161"/>
    </location>
</feature>
<evidence type="ECO:0000313" key="3">
    <source>
        <dbReference type="EMBL" id="QIW99438.1"/>
    </source>
</evidence>
<feature type="transmembrane region" description="Helical" evidence="2">
    <location>
        <begin position="98"/>
        <end position="122"/>
    </location>
</feature>
<dbReference type="EMBL" id="CP051141">
    <property type="protein sequence ID" value="QIW99438.1"/>
    <property type="molecule type" value="Genomic_DNA"/>
</dbReference>